<feature type="repeat" description="TPR" evidence="3">
    <location>
        <begin position="613"/>
        <end position="646"/>
    </location>
</feature>
<feature type="chain" id="PRO_5041355362" evidence="4">
    <location>
        <begin position="26"/>
        <end position="1259"/>
    </location>
</feature>
<dbReference type="PROSITE" id="PS50005">
    <property type="entry name" value="TPR"/>
    <property type="match status" value="2"/>
</dbReference>
<protein>
    <submittedName>
        <fullName evidence="6">CHAT domain-containing protein</fullName>
    </submittedName>
</protein>
<dbReference type="SUPFAM" id="SSF81901">
    <property type="entry name" value="HCP-like"/>
    <property type="match status" value="1"/>
</dbReference>
<accession>A0AA51NC98</accession>
<dbReference type="InterPro" id="IPR024983">
    <property type="entry name" value="CHAT_dom"/>
</dbReference>
<dbReference type="SMART" id="SM00028">
    <property type="entry name" value="TPR"/>
    <property type="match status" value="11"/>
</dbReference>
<evidence type="ECO:0000256" key="2">
    <source>
        <dbReference type="ARBA" id="ARBA00022803"/>
    </source>
</evidence>
<evidence type="ECO:0000256" key="4">
    <source>
        <dbReference type="SAM" id="SignalP"/>
    </source>
</evidence>
<feature type="signal peptide" evidence="4">
    <location>
        <begin position="1"/>
        <end position="25"/>
    </location>
</feature>
<reference evidence="6 7" key="1">
    <citation type="submission" date="2023-08" db="EMBL/GenBank/DDBJ databases">
        <title>Comparative genomics and taxonomic characterization of three novel marine species of genus Marivirga.</title>
        <authorList>
            <person name="Muhammad N."/>
            <person name="Kim S.-G."/>
        </authorList>
    </citation>
    <scope>NUCLEOTIDE SEQUENCE [LARGE SCALE GENOMIC DNA]</scope>
    <source>
        <strain evidence="6 7">BDSF4-3</strain>
    </source>
</reference>
<evidence type="ECO:0000259" key="5">
    <source>
        <dbReference type="Pfam" id="PF12770"/>
    </source>
</evidence>
<dbReference type="SUPFAM" id="SSF48452">
    <property type="entry name" value="TPR-like"/>
    <property type="match status" value="2"/>
</dbReference>
<gene>
    <name evidence="6" type="ORF">QYS49_34570</name>
</gene>
<dbReference type="InterPro" id="IPR011990">
    <property type="entry name" value="TPR-like_helical_dom_sf"/>
</dbReference>
<evidence type="ECO:0000313" key="7">
    <source>
        <dbReference type="Proteomes" id="UP001230496"/>
    </source>
</evidence>
<dbReference type="RefSeq" id="WP_308351045.1">
    <property type="nucleotide sequence ID" value="NZ_CP129971.1"/>
</dbReference>
<dbReference type="AlphaFoldDB" id="A0AA51NC98"/>
<keyword evidence="1" id="KW-0677">Repeat</keyword>
<keyword evidence="2 3" id="KW-0802">TPR repeat</keyword>
<evidence type="ECO:0000256" key="1">
    <source>
        <dbReference type="ARBA" id="ARBA00022737"/>
    </source>
</evidence>
<dbReference type="Gene3D" id="1.25.40.10">
    <property type="entry name" value="Tetratricopeptide repeat domain"/>
    <property type="match status" value="4"/>
</dbReference>
<feature type="repeat" description="TPR" evidence="3">
    <location>
        <begin position="497"/>
        <end position="530"/>
    </location>
</feature>
<dbReference type="PANTHER" id="PTHR45641:SF19">
    <property type="entry name" value="NEPHROCYSTIN-3"/>
    <property type="match status" value="1"/>
</dbReference>
<dbReference type="PANTHER" id="PTHR45641">
    <property type="entry name" value="TETRATRICOPEPTIDE REPEAT PROTEIN (AFU_ORTHOLOGUE AFUA_6G03870)"/>
    <property type="match status" value="1"/>
</dbReference>
<name>A0AA51NC98_9BACT</name>
<dbReference type="Pfam" id="PF12770">
    <property type="entry name" value="CHAT"/>
    <property type="match status" value="1"/>
</dbReference>
<sequence length="1259" mass="142893">MSVKCIAIKYLFIGLFLFSSSMAFSQDWIAPYEEAVKSFQNGELEKAGELASESLSFLNEDVEDKDRFYVHQISTTLALQLGDLSNFPELIDEEIELSEAAFGKNQKYIEALKKKAQGFYYSGDFEDAQEAFEYAKNESHSILGAEAPITLSLQSDLGQLYAAQNQWGKAYEILSPAMDLMQKSAENTEDYIFSLFVLGQAHYHRAEFNESIENLSFFIQILNDNGMESLPEYAQAVELEERAKIESGQTTDLSDVSSSNLTALLKSAMQEQNVGNSQKAIEYYEKAEGIIKEEEIQNRTSFSILVNFANLKLDENNHQKAEGLYETAAAISNQVFDSISFENLILKQLEAKIYQRKGQTEKHLTVLGEMKLLASQIDPQNSFNSVYYVLGSYIQLNELIASWEMAKNYYSNSEYVKALSNQQKEKFLQLFSEISILAATVSEALPLLEDAQFNHWKENENWNLNYIRLAFETGDYTTVIKTVESELENSKSGEHETSYRLLLANSYQKLANYPKAEENFQKAIDNLQQNDNDELEMLLAQNSLATYYMDLGNYDKAESIFKDILTKNRSASFLQNLATLYQVTNRNQKAIILLKEALTLDSVQYGVNHPNYALTLQNLASAHKTIGNTDEALALYRQSIKIDEANNSENTIGYANKLNNYAMALQEDRRIDEAEKYLIKALEIRENKLGNLHPEYAFNLYGLAVLNHRKDNMAVAKEYFDQAIPIYINQIKNVFPILSEKEKSAFYANVVDVVSDYQEFAIDYSQEYPAIGEDLFKFRMLTKAILLNASSSVRKNILKGSDEALKQDFMKWLNIKEELAQLYSAGKEIQTANLDKIKQFENQANDLEKTLSRNSKSFEGAFSSSVDQYDLIVDQLNENEAIVEIIRQKLNIKNDSVIYAAIILNKELEFPKVVVLPNGLQMEDREFKRYFNSVRYKVANNASHEIYWSPIAEELGEINTVYISPDGVFNKINLATMQDPSDDKFVLEKYDLRLLTNPTAYLKKINLDNNSLYTAALLGNPMFGNENHIKLDVSEITEQVANQRSFELLKNGIAQLPGTKIEIEKIGGLLNQEDWNTQIFTEEIASESSIKNLSDARILHFATHGYFIESSSSEATVDSENPLLRSGLLLSGVEEHLTDQINNINMDGEDGMLTAYEAMNLNLFNTELVVLSACETGSGELKDGEGVYGLQRSFLVAGAEQLVMSLWKVDDLATQELMVNFYQNWIAGDDYSLALRNAQLQLKEKYPEPYYWGAFVLTK</sequence>
<keyword evidence="4" id="KW-0732">Signal</keyword>
<dbReference type="KEGG" id="msaa:QYS49_34570"/>
<feature type="domain" description="CHAT" evidence="5">
    <location>
        <begin position="944"/>
        <end position="1257"/>
    </location>
</feature>
<organism evidence="6 7">
    <name type="scientific">Marivirga salinarum</name>
    <dbReference type="NCBI Taxonomy" id="3059078"/>
    <lineage>
        <taxon>Bacteria</taxon>
        <taxon>Pseudomonadati</taxon>
        <taxon>Bacteroidota</taxon>
        <taxon>Cytophagia</taxon>
        <taxon>Cytophagales</taxon>
        <taxon>Marivirgaceae</taxon>
        <taxon>Marivirga</taxon>
    </lineage>
</organism>
<dbReference type="EMBL" id="CP129971">
    <property type="protein sequence ID" value="WMN12771.1"/>
    <property type="molecule type" value="Genomic_DNA"/>
</dbReference>
<proteinExistence type="predicted"/>
<evidence type="ECO:0000313" key="6">
    <source>
        <dbReference type="EMBL" id="WMN12771.1"/>
    </source>
</evidence>
<dbReference type="InterPro" id="IPR019734">
    <property type="entry name" value="TPR_rpt"/>
</dbReference>
<dbReference type="Proteomes" id="UP001230496">
    <property type="component" value="Chromosome"/>
</dbReference>
<keyword evidence="7" id="KW-1185">Reference proteome</keyword>
<dbReference type="Pfam" id="PF13424">
    <property type="entry name" value="TPR_12"/>
    <property type="match status" value="3"/>
</dbReference>
<evidence type="ECO:0000256" key="3">
    <source>
        <dbReference type="PROSITE-ProRule" id="PRU00339"/>
    </source>
</evidence>